<reference evidence="1" key="1">
    <citation type="submission" date="2020-04" db="EMBL/GenBank/DDBJ databases">
        <authorList>
            <person name="Chiriac C."/>
            <person name="Salcher M."/>
            <person name="Ghai R."/>
            <person name="Kavagutti S V."/>
        </authorList>
    </citation>
    <scope>NUCLEOTIDE SEQUENCE</scope>
</reference>
<dbReference type="EMBL" id="LR798264">
    <property type="protein sequence ID" value="CAB5218530.1"/>
    <property type="molecule type" value="Genomic_DNA"/>
</dbReference>
<name>A0A6J5L588_9CAUD</name>
<evidence type="ECO:0000313" key="2">
    <source>
        <dbReference type="EMBL" id="CAB5218530.1"/>
    </source>
</evidence>
<protein>
    <submittedName>
        <fullName evidence="1">Uncharacterized protein</fullName>
    </submittedName>
</protein>
<dbReference type="EMBL" id="LR796224">
    <property type="protein sequence ID" value="CAB4128327.1"/>
    <property type="molecule type" value="Genomic_DNA"/>
</dbReference>
<proteinExistence type="predicted"/>
<sequence length="69" mass="7583">MTNEQLRIQAAIARSDALLDSLKGTKARLIECITMGDDVTTDYSEISAMIVQCTAIIEQLHVMKDKAAQ</sequence>
<gene>
    <name evidence="1" type="ORF">UFOVP107_23</name>
    <name evidence="2" type="ORF">UFOVP214_28</name>
</gene>
<organism evidence="1">
    <name type="scientific">uncultured Caudovirales phage</name>
    <dbReference type="NCBI Taxonomy" id="2100421"/>
    <lineage>
        <taxon>Viruses</taxon>
        <taxon>Duplodnaviria</taxon>
        <taxon>Heunggongvirae</taxon>
        <taxon>Uroviricota</taxon>
        <taxon>Caudoviricetes</taxon>
        <taxon>Peduoviridae</taxon>
        <taxon>Maltschvirus</taxon>
        <taxon>Maltschvirus maltsch</taxon>
    </lineage>
</organism>
<accession>A0A6J5L588</accession>
<evidence type="ECO:0000313" key="1">
    <source>
        <dbReference type="EMBL" id="CAB4128327.1"/>
    </source>
</evidence>